<feature type="non-terminal residue" evidence="2">
    <location>
        <position position="1"/>
    </location>
</feature>
<feature type="compositionally biased region" description="Low complexity" evidence="1">
    <location>
        <begin position="253"/>
        <end position="262"/>
    </location>
</feature>
<name>A0A7V8T0Q9_9BACT</name>
<reference evidence="2" key="1">
    <citation type="submission" date="2020-06" db="EMBL/GenBank/DDBJ databases">
        <title>Legume-microbial interactions unlock mineral nutrients during tropical forest succession.</title>
        <authorList>
            <person name="Epihov D.Z."/>
        </authorList>
    </citation>
    <scope>NUCLEOTIDE SEQUENCE [LARGE SCALE GENOMIC DNA]</scope>
    <source>
        <strain evidence="2">Pan2503</strain>
    </source>
</reference>
<comment type="caution">
    <text evidence="2">The sequence shown here is derived from an EMBL/GenBank/DDBJ whole genome shotgun (WGS) entry which is preliminary data.</text>
</comment>
<dbReference type="AlphaFoldDB" id="A0A7V8T0Q9"/>
<organism evidence="2 3">
    <name type="scientific">Candidatus Acidiferrum panamense</name>
    <dbReference type="NCBI Taxonomy" id="2741543"/>
    <lineage>
        <taxon>Bacteria</taxon>
        <taxon>Pseudomonadati</taxon>
        <taxon>Acidobacteriota</taxon>
        <taxon>Terriglobia</taxon>
        <taxon>Candidatus Acidiferrales</taxon>
        <taxon>Candidatus Acidiferrum</taxon>
    </lineage>
</organism>
<keyword evidence="3" id="KW-1185">Reference proteome</keyword>
<feature type="region of interest" description="Disordered" evidence="1">
    <location>
        <begin position="253"/>
        <end position="287"/>
    </location>
</feature>
<evidence type="ECO:0000313" key="3">
    <source>
        <dbReference type="Proteomes" id="UP000567293"/>
    </source>
</evidence>
<dbReference type="EMBL" id="JACDQQ010002898">
    <property type="protein sequence ID" value="MBA0089251.1"/>
    <property type="molecule type" value="Genomic_DNA"/>
</dbReference>
<sequence length="310" mass="32526">TGPMRVEVVGGFPRTVLRSGSDVLIKSGTARLDLTGGGSISICGPAHFSVLKAGNLVTVALDAGTIHLAIEQGPAVTVYTPLLQIQPIAIGDGPQDALVGFDATGAMCVRAYRGAVRLEQQLTSQNIVVPQSSDVLLVNGQLDGLRAGGERCSCDPQLTKHSPAPRLEIVPPTQTTEEAYAKPLGSGDVISPLPLDKPAEKEGPVYQFFIPPLVYNANAEVQPEVDTSKIVVVRRVRVRPTLIFQGRVEGELPVSSPPVAAGPTPPAAARPAPAKPNKPAGQANDATSMVDRVVHFVRKLWSRGVGEVAK</sequence>
<feature type="compositionally biased region" description="Pro residues" evidence="1">
    <location>
        <begin position="263"/>
        <end position="276"/>
    </location>
</feature>
<protein>
    <submittedName>
        <fullName evidence="2">Uncharacterized protein</fullName>
    </submittedName>
</protein>
<dbReference type="Proteomes" id="UP000567293">
    <property type="component" value="Unassembled WGS sequence"/>
</dbReference>
<evidence type="ECO:0000313" key="2">
    <source>
        <dbReference type="EMBL" id="MBA0089251.1"/>
    </source>
</evidence>
<evidence type="ECO:0000256" key="1">
    <source>
        <dbReference type="SAM" id="MobiDB-lite"/>
    </source>
</evidence>
<gene>
    <name evidence="2" type="ORF">HRJ53_30035</name>
</gene>
<accession>A0A7V8T0Q9</accession>
<proteinExistence type="predicted"/>